<reference evidence="8" key="1">
    <citation type="journal article" date="2019" name="Int. J. Syst. Evol. Microbiol.">
        <title>The Global Catalogue of Microorganisms (GCM) 10K type strain sequencing project: providing services to taxonomists for standard genome sequencing and annotation.</title>
        <authorList>
            <consortium name="The Broad Institute Genomics Platform"/>
            <consortium name="The Broad Institute Genome Sequencing Center for Infectious Disease"/>
            <person name="Wu L."/>
            <person name="Ma J."/>
        </authorList>
    </citation>
    <scope>NUCLEOTIDE SEQUENCE [LARGE SCALE GENOMIC DNA]</scope>
    <source>
        <strain evidence="8">CGMCC 1.6774</strain>
    </source>
</reference>
<organism evidence="7 8">
    <name type="scientific">Rhodoplanes azumiensis</name>
    <dbReference type="NCBI Taxonomy" id="1897628"/>
    <lineage>
        <taxon>Bacteria</taxon>
        <taxon>Pseudomonadati</taxon>
        <taxon>Pseudomonadota</taxon>
        <taxon>Alphaproteobacteria</taxon>
        <taxon>Hyphomicrobiales</taxon>
        <taxon>Nitrobacteraceae</taxon>
        <taxon>Rhodoplanes</taxon>
    </lineage>
</organism>
<evidence type="ECO:0000256" key="5">
    <source>
        <dbReference type="HAMAP-Rule" id="MF_00265"/>
    </source>
</evidence>
<comment type="function">
    <text evidence="5">Toxic component of a toxin-antitoxin (TA) system. An RNase.</text>
</comment>
<keyword evidence="5" id="KW-0800">Toxin</keyword>
<evidence type="ECO:0000313" key="7">
    <source>
        <dbReference type="EMBL" id="MFD2184646.1"/>
    </source>
</evidence>
<dbReference type="CDD" id="cd09854">
    <property type="entry name" value="PIN_VapC-like"/>
    <property type="match status" value="1"/>
</dbReference>
<comment type="similarity">
    <text evidence="5">Belongs to the PINc/VapC protein family.</text>
</comment>
<evidence type="ECO:0000259" key="6">
    <source>
        <dbReference type="Pfam" id="PF01850"/>
    </source>
</evidence>
<keyword evidence="5" id="KW-0460">Magnesium</keyword>
<comment type="cofactor">
    <cofactor evidence="5">
        <name>Mg(2+)</name>
        <dbReference type="ChEBI" id="CHEBI:18420"/>
    </cofactor>
</comment>
<dbReference type="SUPFAM" id="SSF88723">
    <property type="entry name" value="PIN domain-like"/>
    <property type="match status" value="1"/>
</dbReference>
<dbReference type="InterPro" id="IPR029060">
    <property type="entry name" value="PIN-like_dom_sf"/>
</dbReference>
<feature type="binding site" evidence="5">
    <location>
        <position position="9"/>
    </location>
    <ligand>
        <name>Mg(2+)</name>
        <dbReference type="ChEBI" id="CHEBI:18420"/>
    </ligand>
</feature>
<evidence type="ECO:0000256" key="2">
    <source>
        <dbReference type="ARBA" id="ARBA00022722"/>
    </source>
</evidence>
<keyword evidence="4 5" id="KW-0378">Hydrolase</keyword>
<evidence type="ECO:0000313" key="8">
    <source>
        <dbReference type="Proteomes" id="UP001597314"/>
    </source>
</evidence>
<comment type="caution">
    <text evidence="7">The sequence shown here is derived from an EMBL/GenBank/DDBJ whole genome shotgun (WGS) entry which is preliminary data.</text>
</comment>
<keyword evidence="2 5" id="KW-0540">Nuclease</keyword>
<evidence type="ECO:0000256" key="3">
    <source>
        <dbReference type="ARBA" id="ARBA00022723"/>
    </source>
</evidence>
<proteinExistence type="inferred from homology"/>
<protein>
    <recommendedName>
        <fullName evidence="5">Ribonuclease VapC</fullName>
        <shortName evidence="5">RNase VapC</shortName>
        <ecNumber evidence="5">3.1.-.-</ecNumber>
    </recommendedName>
    <alternativeName>
        <fullName evidence="5">Toxin VapC</fullName>
    </alternativeName>
</protein>
<evidence type="ECO:0000256" key="1">
    <source>
        <dbReference type="ARBA" id="ARBA00022649"/>
    </source>
</evidence>
<dbReference type="Pfam" id="PF01850">
    <property type="entry name" value="PIN"/>
    <property type="match status" value="1"/>
</dbReference>
<keyword evidence="8" id="KW-1185">Reference proteome</keyword>
<accession>A0ABW5AR39</accession>
<evidence type="ECO:0000256" key="4">
    <source>
        <dbReference type="ARBA" id="ARBA00022801"/>
    </source>
</evidence>
<dbReference type="RefSeq" id="WP_378479786.1">
    <property type="nucleotide sequence ID" value="NZ_JBHUIW010000032.1"/>
</dbReference>
<gene>
    <name evidence="5" type="primary">vapC</name>
    <name evidence="7" type="ORF">ACFSOX_21040</name>
</gene>
<dbReference type="HAMAP" id="MF_00265">
    <property type="entry name" value="VapC_Nob1"/>
    <property type="match status" value="1"/>
</dbReference>
<feature type="binding site" evidence="5">
    <location>
        <position position="104"/>
    </location>
    <ligand>
        <name>Mg(2+)</name>
        <dbReference type="ChEBI" id="CHEBI:18420"/>
    </ligand>
</feature>
<keyword evidence="3 5" id="KW-0479">Metal-binding</keyword>
<feature type="domain" description="PIN" evidence="6">
    <location>
        <begin position="7"/>
        <end position="126"/>
    </location>
</feature>
<dbReference type="Proteomes" id="UP001597314">
    <property type="component" value="Unassembled WGS sequence"/>
</dbReference>
<dbReference type="EMBL" id="JBHUIW010000032">
    <property type="protein sequence ID" value="MFD2184646.1"/>
    <property type="molecule type" value="Genomic_DNA"/>
</dbReference>
<dbReference type="Gene3D" id="3.40.50.1010">
    <property type="entry name" value="5'-nuclease"/>
    <property type="match status" value="1"/>
</dbReference>
<sequence>MTAPRLYLDANVFIAAYESATARSDHAWWTLDAIESGEFVGVTSELTLAEILVKPLADGDDDLVRRYKDIITSSDELIVVAVDRDILVDAAELRSQRTSLRLPDAIHVASARRAGCTHIVSDDRRLPFAPGIAVVRLGPHTIGIVRGQSP</sequence>
<dbReference type="EC" id="3.1.-.-" evidence="5"/>
<name>A0ABW5AR39_9BRAD</name>
<dbReference type="InterPro" id="IPR002716">
    <property type="entry name" value="PIN_dom"/>
</dbReference>
<keyword evidence="1 5" id="KW-1277">Toxin-antitoxin system</keyword>
<dbReference type="InterPro" id="IPR022907">
    <property type="entry name" value="VapC_family"/>
</dbReference>